<dbReference type="PROSITE" id="PS00198">
    <property type="entry name" value="4FE4S_FER_1"/>
    <property type="match status" value="1"/>
</dbReference>
<dbReference type="PANTHER" id="PTHR30002:SF4">
    <property type="entry name" value="EPOXYQUEUOSINE REDUCTASE"/>
    <property type="match status" value="1"/>
</dbReference>
<dbReference type="GO" id="GO:0052693">
    <property type="term" value="F:epoxyqueuosine reductase activity"/>
    <property type="evidence" value="ECO:0007669"/>
    <property type="project" value="UniProtKB-EC"/>
</dbReference>
<feature type="binding site" evidence="9">
    <location>
        <position position="65"/>
    </location>
    <ligand>
        <name>cob(II)alamin</name>
        <dbReference type="ChEBI" id="CHEBI:16304"/>
    </ligand>
</feature>
<evidence type="ECO:0000256" key="5">
    <source>
        <dbReference type="ARBA" id="ARBA00022785"/>
    </source>
</evidence>
<dbReference type="Gene3D" id="3.30.70.20">
    <property type="match status" value="1"/>
</dbReference>
<evidence type="ECO:0000256" key="6">
    <source>
        <dbReference type="ARBA" id="ARBA00023002"/>
    </source>
</evidence>
<dbReference type="PROSITE" id="PS51379">
    <property type="entry name" value="4FE4S_FER_2"/>
    <property type="match status" value="1"/>
</dbReference>
<keyword evidence="7 9" id="KW-0408">Iron</keyword>
<keyword evidence="5 9" id="KW-0671">Queuosine biosynthesis</keyword>
<feature type="domain" description="4Fe-4S ferredoxin-type" evidence="10">
    <location>
        <begin position="185"/>
        <end position="214"/>
    </location>
</feature>
<evidence type="ECO:0000256" key="2">
    <source>
        <dbReference type="ARBA" id="ARBA00022490"/>
    </source>
</evidence>
<name>A0ABX0HT16_9PROT</name>
<dbReference type="Proteomes" id="UP000818603">
    <property type="component" value="Unassembled WGS sequence"/>
</dbReference>
<evidence type="ECO:0000256" key="8">
    <source>
        <dbReference type="ARBA" id="ARBA00023014"/>
    </source>
</evidence>
<feature type="binding site" evidence="9">
    <location>
        <position position="250"/>
    </location>
    <ligand>
        <name>[4Fe-4S] cluster</name>
        <dbReference type="ChEBI" id="CHEBI:49883"/>
        <label>2</label>
    </ligand>
</feature>
<organism evidence="11 12">
    <name type="scientific">Aquisalinus luteolus</name>
    <dbReference type="NCBI Taxonomy" id="1566827"/>
    <lineage>
        <taxon>Bacteria</taxon>
        <taxon>Pseudomonadati</taxon>
        <taxon>Pseudomonadota</taxon>
        <taxon>Alphaproteobacteria</taxon>
        <taxon>Parvularculales</taxon>
        <taxon>Parvularculaceae</taxon>
        <taxon>Aquisalinus</taxon>
    </lineage>
</organism>
<feature type="binding site" evidence="9">
    <location>
        <position position="197"/>
    </location>
    <ligand>
        <name>[4Fe-4S] cluster</name>
        <dbReference type="ChEBI" id="CHEBI:49883"/>
        <label>1</label>
    </ligand>
</feature>
<dbReference type="HAMAP" id="MF_00916">
    <property type="entry name" value="QueG"/>
    <property type="match status" value="1"/>
</dbReference>
<evidence type="ECO:0000256" key="4">
    <source>
        <dbReference type="ARBA" id="ARBA00022723"/>
    </source>
</evidence>
<comment type="catalytic activity">
    <reaction evidence="9">
        <text>epoxyqueuosine(34) in tRNA + AH2 = queuosine(34) in tRNA + A + H2O</text>
        <dbReference type="Rhea" id="RHEA:32159"/>
        <dbReference type="Rhea" id="RHEA-COMP:18571"/>
        <dbReference type="Rhea" id="RHEA-COMP:18582"/>
        <dbReference type="ChEBI" id="CHEBI:13193"/>
        <dbReference type="ChEBI" id="CHEBI:15377"/>
        <dbReference type="ChEBI" id="CHEBI:17499"/>
        <dbReference type="ChEBI" id="CHEBI:194431"/>
        <dbReference type="ChEBI" id="CHEBI:194443"/>
        <dbReference type="EC" id="1.17.99.6"/>
    </reaction>
</comment>
<dbReference type="EC" id="1.17.99.6" evidence="9"/>
<comment type="function">
    <text evidence="9">Catalyzes the conversion of epoxyqueuosine (oQ) to queuosine (Q), which is a hypermodified base found in the wobble positions of tRNA(Asp), tRNA(Asn), tRNA(His) and tRNA(Tyr).</text>
</comment>
<reference evidence="11 12" key="1">
    <citation type="submission" date="2020-02" db="EMBL/GenBank/DDBJ databases">
        <title>Genome sequence of Parvularcula flava strain NH6-79.</title>
        <authorList>
            <person name="Abdul Karim M.H."/>
            <person name="Lam M.Q."/>
            <person name="Chen S.J."/>
            <person name="Yahya A."/>
            <person name="Shahir S."/>
            <person name="Shamsir M.S."/>
            <person name="Chong C.S."/>
        </authorList>
    </citation>
    <scope>NUCLEOTIDE SEQUENCE [LARGE SCALE GENOMIC DNA]</scope>
    <source>
        <strain evidence="11 12">NH6-79</strain>
    </source>
</reference>
<comment type="caution">
    <text evidence="11">The sequence shown here is derived from an EMBL/GenBank/DDBJ whole genome shotgun (WGS) entry which is preliminary data.</text>
</comment>
<dbReference type="Pfam" id="PF13484">
    <property type="entry name" value="Fer4_16"/>
    <property type="match status" value="1"/>
</dbReference>
<evidence type="ECO:0000313" key="12">
    <source>
        <dbReference type="Proteomes" id="UP000818603"/>
    </source>
</evidence>
<feature type="binding site" evidence="9">
    <location>
        <position position="229"/>
    </location>
    <ligand>
        <name>tRNA</name>
        <dbReference type="ChEBI" id="CHEBI:17843"/>
    </ligand>
</feature>
<gene>
    <name evidence="9 11" type="primary">queG</name>
    <name evidence="11" type="ORF">FF098_016215</name>
</gene>
<keyword evidence="2 9" id="KW-0963">Cytoplasm</keyword>
<feature type="active site" description="Proton donor" evidence="9">
    <location>
        <position position="140"/>
    </location>
</feature>
<feature type="binding site" evidence="9">
    <location>
        <position position="247"/>
    </location>
    <ligand>
        <name>[4Fe-4S] cluster</name>
        <dbReference type="ChEBI" id="CHEBI:49883"/>
        <label>2</label>
    </ligand>
</feature>
<feature type="binding site" evidence="9">
    <location>
        <position position="254"/>
    </location>
    <ligand>
        <name>[4Fe-4S] cluster</name>
        <dbReference type="ChEBI" id="CHEBI:49883"/>
        <label>1</label>
    </ligand>
</feature>
<accession>A0ABX0HT16</accession>
<feature type="binding site" evidence="9">
    <location>
        <position position="200"/>
    </location>
    <ligand>
        <name>[4Fe-4S] cluster</name>
        <dbReference type="ChEBI" id="CHEBI:49883"/>
        <label>1</label>
    </ligand>
</feature>
<comment type="pathway">
    <text evidence="9">tRNA modification; tRNA-queuosine biosynthesis.</text>
</comment>
<comment type="caution">
    <text evidence="9">Lacks conserved residue(s) required for the propagation of feature annotation.</text>
</comment>
<keyword evidence="6 9" id="KW-0560">Oxidoreductase</keyword>
<feature type="binding site" evidence="9">
    <location>
        <position position="164"/>
    </location>
    <ligand>
        <name>cob(II)alamin</name>
        <dbReference type="ChEBI" id="CHEBI:16304"/>
    </ligand>
</feature>
<keyword evidence="12" id="KW-1185">Reference proteome</keyword>
<dbReference type="NCBIfam" id="TIGR00276">
    <property type="entry name" value="tRNA epoxyqueuosine(34) reductase QueG"/>
    <property type="match status" value="1"/>
</dbReference>
<comment type="cofactor">
    <cofactor evidence="9">
        <name>cob(II)alamin</name>
        <dbReference type="ChEBI" id="CHEBI:16304"/>
    </cofactor>
</comment>
<proteinExistence type="inferred from homology"/>
<evidence type="ECO:0000256" key="1">
    <source>
        <dbReference type="ARBA" id="ARBA00022485"/>
    </source>
</evidence>
<keyword evidence="8 9" id="KW-0411">Iron-sulfur</keyword>
<keyword evidence="4 9" id="KW-0479">Metal-binding</keyword>
<dbReference type="InterPro" id="IPR017896">
    <property type="entry name" value="4Fe4S_Fe-S-bd"/>
</dbReference>
<dbReference type="InterPro" id="IPR004453">
    <property type="entry name" value="QueG"/>
</dbReference>
<dbReference type="Pfam" id="PF08331">
    <property type="entry name" value="QueG_DUF1730"/>
    <property type="match status" value="1"/>
</dbReference>
<dbReference type="InterPro" id="IPR013542">
    <property type="entry name" value="QueG_DUF1730"/>
</dbReference>
<dbReference type="EMBL" id="VCJR02000005">
    <property type="protein sequence ID" value="NHK29458.1"/>
    <property type="molecule type" value="Genomic_DNA"/>
</dbReference>
<keyword evidence="1 9" id="KW-0004">4Fe-4S</keyword>
<dbReference type="InterPro" id="IPR017900">
    <property type="entry name" value="4Fe4S_Fe_S_CS"/>
</dbReference>
<evidence type="ECO:0000313" key="11">
    <source>
        <dbReference type="EMBL" id="NHK29458.1"/>
    </source>
</evidence>
<evidence type="ECO:0000256" key="3">
    <source>
        <dbReference type="ARBA" id="ARBA00022694"/>
    </source>
</evidence>
<feature type="binding site" evidence="9">
    <location>
        <position position="194"/>
    </location>
    <ligand>
        <name>[4Fe-4S] cluster</name>
        <dbReference type="ChEBI" id="CHEBI:49883"/>
        <label>1</label>
    </ligand>
</feature>
<protein>
    <recommendedName>
        <fullName evidence="9">Epoxyqueuosine reductase</fullName>
        <ecNumber evidence="9">1.17.99.6</ecNumber>
    </recommendedName>
    <alternativeName>
        <fullName evidence="9">Queuosine biosynthesis protein QueG</fullName>
    </alternativeName>
</protein>
<evidence type="ECO:0000259" key="10">
    <source>
        <dbReference type="PROSITE" id="PS51379"/>
    </source>
</evidence>
<comment type="similarity">
    <text evidence="9">Belongs to the QueG family.</text>
</comment>
<feature type="binding site" evidence="9">
    <location>
        <position position="220"/>
    </location>
    <ligand>
        <name>[4Fe-4S] cluster</name>
        <dbReference type="ChEBI" id="CHEBI:49883"/>
        <label>2</label>
    </ligand>
</feature>
<evidence type="ECO:0000256" key="7">
    <source>
        <dbReference type="ARBA" id="ARBA00023004"/>
    </source>
</evidence>
<feature type="binding site" evidence="9">
    <location>
        <position position="175"/>
    </location>
    <ligand>
        <name>cob(II)alamin</name>
        <dbReference type="ChEBI" id="CHEBI:16304"/>
    </ligand>
</feature>
<feature type="binding site" evidence="9">
    <location>
        <position position="222"/>
    </location>
    <ligand>
        <name>cob(II)alamin</name>
        <dbReference type="ChEBI" id="CHEBI:16304"/>
    </ligand>
</feature>
<comment type="cofactor">
    <cofactor evidence="9">
        <name>[4Fe-4S] cluster</name>
        <dbReference type="ChEBI" id="CHEBI:49883"/>
    </cofactor>
    <text evidence="9">Binds 2 [4Fe-4S] clusters per monomer.</text>
</comment>
<dbReference type="PANTHER" id="PTHR30002">
    <property type="entry name" value="EPOXYQUEUOSINE REDUCTASE"/>
    <property type="match status" value="1"/>
</dbReference>
<feature type="binding site" evidence="9">
    <location>
        <position position="140"/>
    </location>
    <ligand>
        <name>cob(II)alamin</name>
        <dbReference type="ChEBI" id="CHEBI:16304"/>
    </ligand>
</feature>
<keyword evidence="3 9" id="KW-0819">tRNA processing</keyword>
<keyword evidence="9" id="KW-0170">Cobalt</keyword>
<dbReference type="SUPFAM" id="SSF46548">
    <property type="entry name" value="alpha-helical ferredoxin"/>
    <property type="match status" value="1"/>
</dbReference>
<feature type="binding site" evidence="9">
    <location>
        <begin position="247"/>
        <end position="248"/>
    </location>
    <ligand>
        <name>cob(II)alamin</name>
        <dbReference type="ChEBI" id="CHEBI:16304"/>
    </ligand>
</feature>
<sequence>MYWRGVTTSQHIREEIRARALEEGFDVAGFTTARLPDSAGEGLAAFLANGHHGDMDWLETRREQRASPDALWPEARSVIALGLNYGPDEDPMEKLARRLEGNISVYAGNKDYHDVIKKRLKRIGRWVCEAHDCSVKVFVDTAPVMEKPLGQQAGIGWQGKHTNLVSREFGSWLFLGAIYMTLDLPPDDPEADHCGSCRACLDICPTKAFPAPYQIDARRCISYLTIENKGHIPLEFRAAMGNRIYGCDDCTAVCPWNKFATRTEEVAFHTREALRGPLLAELSALDDNAFREMFRASPVKRIGRDRFVRNVLIAIGNSGEQALAANAQALLADPSPLVRSMAIWALSKLDRAAAGRAREQYATMETDDAVKAEWQRIAQPADQ</sequence>
<evidence type="ECO:0000256" key="9">
    <source>
        <dbReference type="HAMAP-Rule" id="MF_00916"/>
    </source>
</evidence>
<feature type="binding site" evidence="9">
    <location>
        <position position="204"/>
    </location>
    <ligand>
        <name>[4Fe-4S] cluster</name>
        <dbReference type="ChEBI" id="CHEBI:49883"/>
        <label>2</label>
    </ligand>
</feature>
<comment type="subunit">
    <text evidence="9">Monomer.</text>
</comment>
<keyword evidence="9" id="KW-0846">Cobalamin</keyword>
<comment type="subcellular location">
    <subcellularLocation>
        <location evidence="9">Cytoplasm</location>
    </subcellularLocation>
</comment>